<evidence type="ECO:0000256" key="4">
    <source>
        <dbReference type="ARBA" id="ARBA00022679"/>
    </source>
</evidence>
<gene>
    <name evidence="7" type="ORF">G7081_01170</name>
</gene>
<dbReference type="AlphaFoldDB" id="A0A6G8ALI9"/>
<dbReference type="Gene3D" id="3.40.50.12580">
    <property type="match status" value="1"/>
</dbReference>
<name>A0A6G8ALI9_9ENTE</name>
<dbReference type="RefSeq" id="WP_166006645.1">
    <property type="nucleotide sequence ID" value="NZ_CP049886.1"/>
</dbReference>
<keyword evidence="4 7" id="KW-0808">Transferase</keyword>
<dbReference type="InterPro" id="IPR007554">
    <property type="entry name" value="Glycerophosphate_synth"/>
</dbReference>
<evidence type="ECO:0000256" key="6">
    <source>
        <dbReference type="ARBA" id="ARBA00023136"/>
    </source>
</evidence>
<dbReference type="InterPro" id="IPR043149">
    <property type="entry name" value="TagF_N"/>
</dbReference>
<dbReference type="GO" id="GO:0047355">
    <property type="term" value="F:CDP-glycerol glycerophosphotransferase activity"/>
    <property type="evidence" value="ECO:0007669"/>
    <property type="project" value="InterPro"/>
</dbReference>
<protein>
    <submittedName>
        <fullName evidence="7">CDP-glycerol glycerophosphotransferase family protein</fullName>
    </submittedName>
</protein>
<evidence type="ECO:0000256" key="2">
    <source>
        <dbReference type="ARBA" id="ARBA00010488"/>
    </source>
</evidence>
<proteinExistence type="inferred from homology"/>
<keyword evidence="3" id="KW-1003">Cell membrane</keyword>
<evidence type="ECO:0000313" key="8">
    <source>
        <dbReference type="Proteomes" id="UP000500890"/>
    </source>
</evidence>
<accession>A0A6G8ALI9</accession>
<dbReference type="Gene3D" id="3.40.50.11820">
    <property type="match status" value="1"/>
</dbReference>
<dbReference type="InterPro" id="IPR051612">
    <property type="entry name" value="Teichoic_Acid_Biosynth"/>
</dbReference>
<organism evidence="7 8">
    <name type="scientific">Vagococcus coleopterorum</name>
    <dbReference type="NCBI Taxonomy" id="2714946"/>
    <lineage>
        <taxon>Bacteria</taxon>
        <taxon>Bacillati</taxon>
        <taxon>Bacillota</taxon>
        <taxon>Bacilli</taxon>
        <taxon>Lactobacillales</taxon>
        <taxon>Enterococcaceae</taxon>
        <taxon>Vagococcus</taxon>
    </lineage>
</organism>
<evidence type="ECO:0000313" key="7">
    <source>
        <dbReference type="EMBL" id="QIL45795.1"/>
    </source>
</evidence>
<dbReference type="PANTHER" id="PTHR37316">
    <property type="entry name" value="TEICHOIC ACID GLYCEROL-PHOSPHATE PRIMASE"/>
    <property type="match status" value="1"/>
</dbReference>
<dbReference type="GO" id="GO:0019350">
    <property type="term" value="P:teichoic acid biosynthetic process"/>
    <property type="evidence" value="ECO:0007669"/>
    <property type="project" value="UniProtKB-KW"/>
</dbReference>
<dbReference type="Pfam" id="PF04464">
    <property type="entry name" value="Glyphos_transf"/>
    <property type="match status" value="1"/>
</dbReference>
<dbReference type="EMBL" id="CP049886">
    <property type="protein sequence ID" value="QIL45795.1"/>
    <property type="molecule type" value="Genomic_DNA"/>
</dbReference>
<comment type="subcellular location">
    <subcellularLocation>
        <location evidence="1">Cell membrane</location>
        <topology evidence="1">Peripheral membrane protein</topology>
    </subcellularLocation>
</comment>
<keyword evidence="8" id="KW-1185">Reference proteome</keyword>
<dbReference type="PANTHER" id="PTHR37316:SF3">
    <property type="entry name" value="TEICHOIC ACID GLYCEROL-PHOSPHATE TRANSFERASE"/>
    <property type="match status" value="1"/>
</dbReference>
<keyword evidence="5" id="KW-0777">Teichoic acid biosynthesis</keyword>
<reference evidence="7 8" key="1">
    <citation type="submission" date="2020-03" db="EMBL/GenBank/DDBJ databases">
        <title>Vagococcus sp. nov., isolated from beetles.</title>
        <authorList>
            <person name="Hyun D.-W."/>
            <person name="Bae J.-W."/>
        </authorList>
    </citation>
    <scope>NUCLEOTIDE SEQUENCE [LARGE SCALE GENOMIC DNA]</scope>
    <source>
        <strain evidence="7 8">HDW17A</strain>
    </source>
</reference>
<dbReference type="Proteomes" id="UP000500890">
    <property type="component" value="Chromosome"/>
</dbReference>
<evidence type="ECO:0000256" key="3">
    <source>
        <dbReference type="ARBA" id="ARBA00022475"/>
    </source>
</evidence>
<sequence>MSAIKNKYRKYSIKFKRKIVQFLSWLFSKCLNRDDNMIYFESFLGRQYSDNPRAIYEYINKEYPEYKCYWGMDSRFFSKFDDLGLNTVPKISIKGLYIIAKSKYWVTNSRVPLWVTKPSDTIYLQTWHGTPLKKLAIDMDDENIPDRWNRPIPYKEAFSLESDRWDYMISPNKYSTEIFKRCFNFNNAMLETGYPRNDYLTTSNNQEHIDEIKQKLGLPLDKKIILYAPTWRDYKHYELELDLQRMQEEIGDDYYIIFRLHYLVLTTNDISEDNSFIKNVSSYNEISELYLISDLLITDYSSVFFDYAILKRPMIFYCYDLEEYKNDLRGFYFDFEKDAPGPIVQTEDELIKAIKNSDEQKVSKGFGDQFTSLEDGYATKRVVERMLNKKNQ</sequence>
<dbReference type="KEGG" id="vah:G7081_01170"/>
<dbReference type="InterPro" id="IPR043148">
    <property type="entry name" value="TagF_C"/>
</dbReference>
<keyword evidence="6" id="KW-0472">Membrane</keyword>
<dbReference type="GO" id="GO:0005886">
    <property type="term" value="C:plasma membrane"/>
    <property type="evidence" value="ECO:0007669"/>
    <property type="project" value="UniProtKB-SubCell"/>
</dbReference>
<evidence type="ECO:0000256" key="1">
    <source>
        <dbReference type="ARBA" id="ARBA00004202"/>
    </source>
</evidence>
<comment type="similarity">
    <text evidence="2">Belongs to the CDP-glycerol glycerophosphotransferase family.</text>
</comment>
<evidence type="ECO:0000256" key="5">
    <source>
        <dbReference type="ARBA" id="ARBA00022944"/>
    </source>
</evidence>
<dbReference type="SUPFAM" id="SSF53756">
    <property type="entry name" value="UDP-Glycosyltransferase/glycogen phosphorylase"/>
    <property type="match status" value="1"/>
</dbReference>